<dbReference type="PANTHER" id="PTHR32071">
    <property type="entry name" value="TRANSCRIPTIONAL REGULATORY PROTEIN"/>
    <property type="match status" value="1"/>
</dbReference>
<dbReference type="Gene3D" id="3.40.50.300">
    <property type="entry name" value="P-loop containing nucleotide triphosphate hydrolases"/>
    <property type="match status" value="1"/>
</dbReference>
<dbReference type="RefSeq" id="WP_118336157.1">
    <property type="nucleotide sequence ID" value="NZ_AP025567.1"/>
</dbReference>
<keyword evidence="3" id="KW-0805">Transcription regulation</keyword>
<dbReference type="Pfam" id="PF00158">
    <property type="entry name" value="Sigma54_activat"/>
    <property type="match status" value="1"/>
</dbReference>
<dbReference type="InterPro" id="IPR027417">
    <property type="entry name" value="P-loop_NTPase"/>
</dbReference>
<dbReference type="InterPro" id="IPR002078">
    <property type="entry name" value="Sigma_54_int"/>
</dbReference>
<dbReference type="InterPro" id="IPR025944">
    <property type="entry name" value="Sigma_54_int_dom_CS"/>
</dbReference>
<dbReference type="InterPro" id="IPR058031">
    <property type="entry name" value="AAA_lid_NorR"/>
</dbReference>
<dbReference type="SUPFAM" id="SSF52540">
    <property type="entry name" value="P-loop containing nucleoside triphosphate hydrolases"/>
    <property type="match status" value="1"/>
</dbReference>
<dbReference type="STRING" id="1776384.GCA_900086585_01719"/>
<dbReference type="GO" id="GO:0006355">
    <property type="term" value="P:regulation of DNA-templated transcription"/>
    <property type="evidence" value="ECO:0007669"/>
    <property type="project" value="InterPro"/>
</dbReference>
<evidence type="ECO:0000256" key="1">
    <source>
        <dbReference type="ARBA" id="ARBA00022741"/>
    </source>
</evidence>
<feature type="domain" description="Sigma-54 factor interaction" evidence="6">
    <location>
        <begin position="239"/>
        <end position="465"/>
    </location>
</feature>
<dbReference type="Proteomes" id="UP000284841">
    <property type="component" value="Unassembled WGS sequence"/>
</dbReference>
<dbReference type="GO" id="GO:0003677">
    <property type="term" value="F:DNA binding"/>
    <property type="evidence" value="ECO:0007669"/>
    <property type="project" value="UniProtKB-KW"/>
</dbReference>
<dbReference type="PROSITE" id="PS00676">
    <property type="entry name" value="SIGMA54_INTERACT_2"/>
    <property type="match status" value="1"/>
</dbReference>
<evidence type="ECO:0000256" key="4">
    <source>
        <dbReference type="ARBA" id="ARBA00023125"/>
    </source>
</evidence>
<name>A0A415DYX0_9FIRM</name>
<dbReference type="EMBL" id="QRMS01000004">
    <property type="protein sequence ID" value="RHJ86030.1"/>
    <property type="molecule type" value="Genomic_DNA"/>
</dbReference>
<evidence type="ECO:0000256" key="5">
    <source>
        <dbReference type="ARBA" id="ARBA00023163"/>
    </source>
</evidence>
<evidence type="ECO:0000313" key="7">
    <source>
        <dbReference type="EMBL" id="RHJ86030.1"/>
    </source>
</evidence>
<reference evidence="7 8" key="1">
    <citation type="submission" date="2018-08" db="EMBL/GenBank/DDBJ databases">
        <title>A genome reference for cultivated species of the human gut microbiota.</title>
        <authorList>
            <person name="Zou Y."/>
            <person name="Xue W."/>
            <person name="Luo G."/>
        </authorList>
    </citation>
    <scope>NUCLEOTIDE SEQUENCE [LARGE SCALE GENOMIC DNA]</scope>
    <source>
        <strain evidence="7 8">AM07-24</strain>
    </source>
</reference>
<evidence type="ECO:0000259" key="6">
    <source>
        <dbReference type="PROSITE" id="PS50045"/>
    </source>
</evidence>
<comment type="caution">
    <text evidence="7">The sequence shown here is derived from an EMBL/GenBank/DDBJ whole genome shotgun (WGS) entry which is preliminary data.</text>
</comment>
<keyword evidence="5" id="KW-0804">Transcription</keyword>
<evidence type="ECO:0000256" key="3">
    <source>
        <dbReference type="ARBA" id="ARBA00023015"/>
    </source>
</evidence>
<dbReference type="PROSITE" id="PS50045">
    <property type="entry name" value="SIGMA54_INTERACT_4"/>
    <property type="match status" value="1"/>
</dbReference>
<dbReference type="AlphaFoldDB" id="A0A415DYX0"/>
<sequence length="578" mass="65635">MNYNLNYEPLLLICGSRSTENALLEQLRGFLPKEVPIIPFFFYKDKDKPEGNYFSVFSSQEVYDDFLKAGFRPLIKEYIITNRTMFNNQLDTILTLPRNQRILLVNDSPVSALESIDHLKDIGFDFLHLVPYYPGCQSVPKDISIAITPGEVDKVPPGIDAVYNIGTRVMDFPTVVKIMSHYGVLEQKTQDYANLYLTNILDFAKRVSNIADEASKVMKTVRRELIGTGYYAKYRFDDIIGESENIQKTKVISQKIARTDLTVLIEGDNGTGKELFASAIHNASQRVRQPFVAINFSALPDHLLESELFGYEEGSFTGAKKGGKVGLFQQANGGTIFLDEIGDISIKMQAKLLRVIEEREIMKIGGDRIIPIDVRIIAATNRDLKQMIYEKTFRKDLYYRLREGYIHLPSLKERKTDIPLLVRHWQSHLFSDPKPIDHEVMEILMGHDWPGNIRELLNVIKFAFAVSERDVITKEDLPADSFECPRPISACAPALHMDEIALLVLSAIWEINLKGDIAGRGSILRFLKEQPHHVSEYKIRKGISTLLSKNLIANHQGKYGLTLTEKGFACLYSDFDSN</sequence>
<proteinExistence type="predicted"/>
<dbReference type="PANTHER" id="PTHR32071:SF57">
    <property type="entry name" value="C4-DICARBOXYLATE TRANSPORT TRANSCRIPTIONAL REGULATORY PROTEIN DCTD"/>
    <property type="match status" value="1"/>
</dbReference>
<evidence type="ECO:0000313" key="8">
    <source>
        <dbReference type="Proteomes" id="UP000284841"/>
    </source>
</evidence>
<dbReference type="SMART" id="SM00382">
    <property type="entry name" value="AAA"/>
    <property type="match status" value="1"/>
</dbReference>
<dbReference type="InterPro" id="IPR025943">
    <property type="entry name" value="Sigma_54_int_dom_ATP-bd_2"/>
</dbReference>
<dbReference type="OrthoDB" id="9803970at2"/>
<dbReference type="Pfam" id="PF25601">
    <property type="entry name" value="AAA_lid_14"/>
    <property type="match status" value="1"/>
</dbReference>
<keyword evidence="4" id="KW-0238">DNA-binding</keyword>
<keyword evidence="8" id="KW-1185">Reference proteome</keyword>
<evidence type="ECO:0000256" key="2">
    <source>
        <dbReference type="ARBA" id="ARBA00022840"/>
    </source>
</evidence>
<dbReference type="Gene3D" id="1.10.8.60">
    <property type="match status" value="1"/>
</dbReference>
<organism evidence="7 8">
    <name type="scientific">Emergencia timonensis</name>
    <dbReference type="NCBI Taxonomy" id="1776384"/>
    <lineage>
        <taxon>Bacteria</taxon>
        <taxon>Bacillati</taxon>
        <taxon>Bacillota</taxon>
        <taxon>Clostridia</taxon>
        <taxon>Peptostreptococcales</taxon>
        <taxon>Anaerovoracaceae</taxon>
        <taxon>Emergencia</taxon>
    </lineage>
</organism>
<gene>
    <name evidence="7" type="ORF">DW099_14425</name>
</gene>
<dbReference type="PROSITE" id="PS00688">
    <property type="entry name" value="SIGMA54_INTERACT_3"/>
    <property type="match status" value="1"/>
</dbReference>
<dbReference type="GO" id="GO:0005524">
    <property type="term" value="F:ATP binding"/>
    <property type="evidence" value="ECO:0007669"/>
    <property type="project" value="UniProtKB-KW"/>
</dbReference>
<dbReference type="CDD" id="cd00009">
    <property type="entry name" value="AAA"/>
    <property type="match status" value="1"/>
</dbReference>
<accession>A0A415DYX0</accession>
<keyword evidence="2" id="KW-0067">ATP-binding</keyword>
<protein>
    <submittedName>
        <fullName evidence="7">AAA family ATPase</fullName>
    </submittedName>
</protein>
<keyword evidence="1" id="KW-0547">Nucleotide-binding</keyword>
<dbReference type="FunFam" id="3.40.50.300:FF:000006">
    <property type="entry name" value="DNA-binding transcriptional regulator NtrC"/>
    <property type="match status" value="1"/>
</dbReference>
<dbReference type="InterPro" id="IPR003593">
    <property type="entry name" value="AAA+_ATPase"/>
</dbReference>